<evidence type="ECO:0000256" key="1">
    <source>
        <dbReference type="ARBA" id="ARBA00022729"/>
    </source>
</evidence>
<proteinExistence type="predicted"/>
<dbReference type="PANTHER" id="PTHR43037">
    <property type="entry name" value="UNNAMED PRODUCT-RELATED"/>
    <property type="match status" value="1"/>
</dbReference>
<comment type="caution">
    <text evidence="4">The sequence shown here is derived from an EMBL/GenBank/DDBJ whole genome shotgun (WGS) entry which is preliminary data.</text>
</comment>
<keyword evidence="5" id="KW-1185">Reference proteome</keyword>
<feature type="signal peptide" evidence="2">
    <location>
        <begin position="1"/>
        <end position="22"/>
    </location>
</feature>
<gene>
    <name evidence="4" type="ORF">GPY61_06280</name>
</gene>
<dbReference type="InterPro" id="IPR029058">
    <property type="entry name" value="AB_hydrolase_fold"/>
</dbReference>
<feature type="chain" id="PRO_5031395712" description="Phospholipase/carboxylesterase/thioesterase domain-containing protein" evidence="2">
    <location>
        <begin position="23"/>
        <end position="355"/>
    </location>
</feature>
<dbReference type="PANTHER" id="PTHR43037:SF1">
    <property type="entry name" value="BLL1128 PROTEIN"/>
    <property type="match status" value="1"/>
</dbReference>
<sequence length="355" mass="37888">MAGSIPRLAACIALITATAAHAAEYAAHTLARPEGERRYLVLDPGAPDAPGKRPVVILLHGHGEAAAAVLGRASFGGYTPRDWAKLAEREHLLLIAPEGVKGSDGKVAWNDCRGDAATNATTDDVGFIGALIDKAVTDFKVDPRRVYVFGFSNGGGMAYRLGIELAPRLAAIGVQSALMPARSRCAAPARPVSVFILHGTGDPIAPYGGGEVGNWLTRGRGSGLGAEATVAAWRQVDSLSDAPATFRFPHLRTDDPTTATRMVWGPDPAGVQVEFLRVDGGGHISASTEEELPWLLKKILGPMNHDVDTADEAWRFFRTKSRGRGAHAYGRLNSRLRQGAYNIGRATRTFHERET</sequence>
<dbReference type="InterPro" id="IPR050955">
    <property type="entry name" value="Plant_Biomass_Hydrol_Est"/>
</dbReference>
<evidence type="ECO:0000256" key="2">
    <source>
        <dbReference type="SAM" id="SignalP"/>
    </source>
</evidence>
<evidence type="ECO:0000313" key="4">
    <source>
        <dbReference type="EMBL" id="MVW59531.1"/>
    </source>
</evidence>
<name>A0A7X3FX09_9BURK</name>
<dbReference type="Pfam" id="PF02230">
    <property type="entry name" value="Abhydrolase_2"/>
    <property type="match status" value="1"/>
</dbReference>
<dbReference type="Gene3D" id="3.40.50.1820">
    <property type="entry name" value="alpha/beta hydrolase"/>
    <property type="match status" value="1"/>
</dbReference>
<reference evidence="4 5" key="1">
    <citation type="submission" date="2019-12" db="EMBL/GenBank/DDBJ databases">
        <authorList>
            <person name="Li C."/>
            <person name="Zhao J."/>
        </authorList>
    </citation>
    <scope>NUCLEOTIDE SEQUENCE [LARGE SCALE GENOMIC DNA]</scope>
    <source>
        <strain evidence="4 5">NEAU-DD11</strain>
    </source>
</reference>
<evidence type="ECO:0000313" key="5">
    <source>
        <dbReference type="Proteomes" id="UP000443353"/>
    </source>
</evidence>
<accession>A0A7X3FX09</accession>
<dbReference type="Proteomes" id="UP000443353">
    <property type="component" value="Unassembled WGS sequence"/>
</dbReference>
<organism evidence="4 5">
    <name type="scientific">Massilia cellulosiltytica</name>
    <dbReference type="NCBI Taxonomy" id="2683234"/>
    <lineage>
        <taxon>Bacteria</taxon>
        <taxon>Pseudomonadati</taxon>
        <taxon>Pseudomonadota</taxon>
        <taxon>Betaproteobacteria</taxon>
        <taxon>Burkholderiales</taxon>
        <taxon>Oxalobacteraceae</taxon>
        <taxon>Telluria group</taxon>
        <taxon>Massilia</taxon>
    </lineage>
</organism>
<protein>
    <recommendedName>
        <fullName evidence="3">Phospholipase/carboxylesterase/thioesterase domain-containing protein</fullName>
    </recommendedName>
</protein>
<dbReference type="AlphaFoldDB" id="A0A7X3FX09"/>
<feature type="domain" description="Phospholipase/carboxylesterase/thioesterase" evidence="3">
    <location>
        <begin position="52"/>
        <end position="209"/>
    </location>
</feature>
<dbReference type="EMBL" id="WSES01000002">
    <property type="protein sequence ID" value="MVW59531.1"/>
    <property type="molecule type" value="Genomic_DNA"/>
</dbReference>
<dbReference type="RefSeq" id="WP_160407693.1">
    <property type="nucleotide sequence ID" value="NZ_WSES01000002.1"/>
</dbReference>
<keyword evidence="1 2" id="KW-0732">Signal</keyword>
<evidence type="ECO:0000259" key="3">
    <source>
        <dbReference type="Pfam" id="PF02230"/>
    </source>
</evidence>
<dbReference type="InterPro" id="IPR003140">
    <property type="entry name" value="PLipase/COase/thioEstase"/>
</dbReference>
<dbReference type="SUPFAM" id="SSF53474">
    <property type="entry name" value="alpha/beta-Hydrolases"/>
    <property type="match status" value="1"/>
</dbReference>
<dbReference type="GO" id="GO:0016787">
    <property type="term" value="F:hydrolase activity"/>
    <property type="evidence" value="ECO:0007669"/>
    <property type="project" value="InterPro"/>
</dbReference>